<accession>A8ZTB3</accession>
<dbReference type="RefSeq" id="WP_012175408.1">
    <property type="nucleotide sequence ID" value="NC_009943.1"/>
</dbReference>
<keyword evidence="4" id="KW-1185">Reference proteome</keyword>
<dbReference type="SUPFAM" id="SSF53448">
    <property type="entry name" value="Nucleotide-diphospho-sugar transferases"/>
    <property type="match status" value="1"/>
</dbReference>
<dbReference type="eggNOG" id="COG1208">
    <property type="taxonomic scope" value="Bacteria"/>
</dbReference>
<gene>
    <name evidence="3" type="ordered locus">Dole_1992</name>
</gene>
<evidence type="ECO:0000313" key="4">
    <source>
        <dbReference type="Proteomes" id="UP000008561"/>
    </source>
</evidence>
<feature type="domain" description="Aminoglycoside phosphotransferase" evidence="2">
    <location>
        <begin position="258"/>
        <end position="496"/>
    </location>
</feature>
<sequence>MTLMETSGEWRALVLAAGFGKRLLPYTRLTPKPLFTIDNRPLLEIVLTRLADAGCRGAIVNTHHLHEKIESFLWRQGYPMPVQTRYEPEILGTGGAIANCADFLNSGPFLVINSDIYTDIDPADVLRFHHGHDAPVTLVLHDFPRFNRVWVDEKDRITGFGENRKAEAAGIRQLAFTGIHVIDPRIFEFLPPAGAFSNIIEVYDRMISEGVPLQAMTVSGHTWHDIGTPGDYRQTAFERTVETAQIRAFGKATPVRLQEIAPDGSDARWARLVSDSGSLVACDRGIRAVEGTGETQAYEAIGRHFYDKGVHVPKIHNADPFAGLVVMEDLGPTSLQDLVLRAHTEESTVGLYLPVIRNLITLAVKGAQGFDPAWTCQTPEYDKTLVLEKECRYFTQAFVSGYLGLEGFYKRLYDEFEIVVDKTLTFGFKLIIHRDMQSRNIMIKDKNPFFIDFQGARIGPVQYDLASLLIDPYVALPQPVQERLVHEYMDRFEEYQAFDPANFLKGYACCKVTRNLQMLGAFGFLTQKGKKQFARYIPTAAASLPGHVEEMEQAIDKPFPKLKALARDIAERIRANGQNSS</sequence>
<dbReference type="InterPro" id="IPR002575">
    <property type="entry name" value="Aminoglycoside_PTrfase"/>
</dbReference>
<evidence type="ECO:0000259" key="2">
    <source>
        <dbReference type="Pfam" id="PF01636"/>
    </source>
</evidence>
<organism evidence="3 4">
    <name type="scientific">Desulfosudis oleivorans (strain DSM 6200 / JCM 39069 / Hxd3)</name>
    <name type="common">Desulfococcus oleovorans</name>
    <dbReference type="NCBI Taxonomy" id="96561"/>
    <lineage>
        <taxon>Bacteria</taxon>
        <taxon>Pseudomonadati</taxon>
        <taxon>Thermodesulfobacteriota</taxon>
        <taxon>Desulfobacteria</taxon>
        <taxon>Desulfobacterales</taxon>
        <taxon>Desulfosudaceae</taxon>
        <taxon>Desulfosudis</taxon>
    </lineage>
</organism>
<proteinExistence type="predicted"/>
<dbReference type="AlphaFoldDB" id="A8ZTB3"/>
<dbReference type="Proteomes" id="UP000008561">
    <property type="component" value="Chromosome"/>
</dbReference>
<reference evidence="3 4" key="1">
    <citation type="submission" date="2007-10" db="EMBL/GenBank/DDBJ databases">
        <title>Complete sequence of Desulfococcus oleovorans Hxd3.</title>
        <authorList>
            <consortium name="US DOE Joint Genome Institute"/>
            <person name="Copeland A."/>
            <person name="Lucas S."/>
            <person name="Lapidus A."/>
            <person name="Barry K."/>
            <person name="Glavina del Rio T."/>
            <person name="Dalin E."/>
            <person name="Tice H."/>
            <person name="Pitluck S."/>
            <person name="Kiss H."/>
            <person name="Brettin T."/>
            <person name="Bruce D."/>
            <person name="Detter J.C."/>
            <person name="Han C."/>
            <person name="Schmutz J."/>
            <person name="Larimer F."/>
            <person name="Land M."/>
            <person name="Hauser L."/>
            <person name="Kyrpides N."/>
            <person name="Kim E."/>
            <person name="Wawrik B."/>
            <person name="Richardson P."/>
        </authorList>
    </citation>
    <scope>NUCLEOTIDE SEQUENCE [LARGE SCALE GENOMIC DNA]</scope>
    <source>
        <strain evidence="4">DSM 6200 / JCM 39069 / Hxd3</strain>
    </source>
</reference>
<dbReference type="Gene3D" id="3.90.1200.10">
    <property type="match status" value="1"/>
</dbReference>
<dbReference type="GO" id="GO:0016740">
    <property type="term" value="F:transferase activity"/>
    <property type="evidence" value="ECO:0007669"/>
    <property type="project" value="UniProtKB-KW"/>
</dbReference>
<dbReference type="SUPFAM" id="SSF56112">
    <property type="entry name" value="Protein kinase-like (PK-like)"/>
    <property type="match status" value="1"/>
</dbReference>
<keyword evidence="3" id="KW-0808">Transferase</keyword>
<dbReference type="STRING" id="96561.Dole_1992"/>
<evidence type="ECO:0000313" key="3">
    <source>
        <dbReference type="EMBL" id="ABW67796.1"/>
    </source>
</evidence>
<dbReference type="eggNOG" id="COG3178">
    <property type="taxonomic scope" value="Bacteria"/>
</dbReference>
<dbReference type="InterPro" id="IPR005835">
    <property type="entry name" value="NTP_transferase_dom"/>
</dbReference>
<dbReference type="OrthoDB" id="9809275at2"/>
<evidence type="ECO:0000259" key="1">
    <source>
        <dbReference type="Pfam" id="PF00483"/>
    </source>
</evidence>
<feature type="domain" description="Nucleotidyl transferase" evidence="1">
    <location>
        <begin position="12"/>
        <end position="235"/>
    </location>
</feature>
<protein>
    <submittedName>
        <fullName evidence="3">Aminoglycoside phosphotransferase</fullName>
    </submittedName>
</protein>
<dbReference type="KEGG" id="dol:Dole_1992"/>
<dbReference type="InterPro" id="IPR011009">
    <property type="entry name" value="Kinase-like_dom_sf"/>
</dbReference>
<dbReference type="Pfam" id="PF00483">
    <property type="entry name" value="NTP_transferase"/>
    <property type="match status" value="1"/>
</dbReference>
<dbReference type="CDD" id="cd06422">
    <property type="entry name" value="NTP_transferase_like_1"/>
    <property type="match status" value="1"/>
</dbReference>
<dbReference type="Gene3D" id="3.90.550.10">
    <property type="entry name" value="Spore Coat Polysaccharide Biosynthesis Protein SpsA, Chain A"/>
    <property type="match status" value="1"/>
</dbReference>
<dbReference type="InterPro" id="IPR050486">
    <property type="entry name" value="Mannose-1P_guanyltransferase"/>
</dbReference>
<dbReference type="HOGENOM" id="CLU_485495_0_0_7"/>
<dbReference type="PANTHER" id="PTHR22572">
    <property type="entry name" value="SUGAR-1-PHOSPHATE GUANYL TRANSFERASE"/>
    <property type="match status" value="1"/>
</dbReference>
<dbReference type="EMBL" id="CP000859">
    <property type="protein sequence ID" value="ABW67796.1"/>
    <property type="molecule type" value="Genomic_DNA"/>
</dbReference>
<dbReference type="Pfam" id="PF01636">
    <property type="entry name" value="APH"/>
    <property type="match status" value="1"/>
</dbReference>
<name>A8ZTB3_DESOH</name>
<dbReference type="InterPro" id="IPR029044">
    <property type="entry name" value="Nucleotide-diphossugar_trans"/>
</dbReference>
<dbReference type="Gene3D" id="3.30.200.20">
    <property type="entry name" value="Phosphorylase Kinase, domain 1"/>
    <property type="match status" value="1"/>
</dbReference>